<dbReference type="GO" id="GO:0033214">
    <property type="term" value="P:siderophore-iron import into cell"/>
    <property type="evidence" value="ECO:0007669"/>
    <property type="project" value="TreeGrafter"/>
</dbReference>
<evidence type="ECO:0000256" key="2">
    <source>
        <dbReference type="ARBA" id="ARBA00007935"/>
    </source>
</evidence>
<feature type="transmembrane region" description="Helical" evidence="8">
    <location>
        <begin position="145"/>
        <end position="167"/>
    </location>
</feature>
<accession>A0A9Q9BJX7</accession>
<evidence type="ECO:0000256" key="5">
    <source>
        <dbReference type="ARBA" id="ARBA00022692"/>
    </source>
</evidence>
<dbReference type="RefSeq" id="WP_253716989.1">
    <property type="nucleotide sequence ID" value="NZ_CP051522.1"/>
</dbReference>
<evidence type="ECO:0000313" key="10">
    <source>
        <dbReference type="Proteomes" id="UP001056981"/>
    </source>
</evidence>
<dbReference type="SUPFAM" id="SSF81345">
    <property type="entry name" value="ABC transporter involved in vitamin B12 uptake, BtuC"/>
    <property type="match status" value="1"/>
</dbReference>
<name>A0A9Q9BJX7_TREDN</name>
<dbReference type="Proteomes" id="UP001056981">
    <property type="component" value="Chromosome"/>
</dbReference>
<feature type="transmembrane region" description="Helical" evidence="8">
    <location>
        <begin position="7"/>
        <end position="28"/>
    </location>
</feature>
<reference evidence="9" key="1">
    <citation type="submission" date="2020-04" db="EMBL/GenBank/DDBJ databases">
        <title>Comparative genomics of oral phylogroup-2 Treponema strains.</title>
        <authorList>
            <person name="Zeng H."/>
            <person name="Chan Y.K."/>
            <person name="Watt R.M."/>
        </authorList>
    </citation>
    <scope>NUCLEOTIDE SEQUENCE</scope>
    <source>
        <strain evidence="9">OMZ 905</strain>
    </source>
</reference>
<feature type="transmembrane region" description="Helical" evidence="8">
    <location>
        <begin position="235"/>
        <end position="258"/>
    </location>
</feature>
<feature type="transmembrane region" description="Helical" evidence="8">
    <location>
        <begin position="113"/>
        <end position="133"/>
    </location>
</feature>
<feature type="transmembrane region" description="Helical" evidence="8">
    <location>
        <begin position="303"/>
        <end position="324"/>
    </location>
</feature>
<feature type="transmembrane region" description="Helical" evidence="8">
    <location>
        <begin position="187"/>
        <end position="209"/>
    </location>
</feature>
<comment type="similarity">
    <text evidence="2">Belongs to the binding-protein-dependent transport system permease family. FecCD subfamily.</text>
</comment>
<evidence type="ECO:0000256" key="7">
    <source>
        <dbReference type="ARBA" id="ARBA00023136"/>
    </source>
</evidence>
<dbReference type="Pfam" id="PF01032">
    <property type="entry name" value="FecCD"/>
    <property type="match status" value="1"/>
</dbReference>
<evidence type="ECO:0000256" key="3">
    <source>
        <dbReference type="ARBA" id="ARBA00022448"/>
    </source>
</evidence>
<keyword evidence="4" id="KW-1003">Cell membrane</keyword>
<dbReference type="GO" id="GO:0005886">
    <property type="term" value="C:plasma membrane"/>
    <property type="evidence" value="ECO:0007669"/>
    <property type="project" value="UniProtKB-SubCell"/>
</dbReference>
<sequence length="334" mass="35964">MKQNYKIFLVIIPVIAVFFSLSWGRYFIPFSEIFKILIPLGGEYSNSAYNVFINIRLPRTLFVFIAGGVLALSGTSLQSLFRNPLASPDIIGVSSGASLGAALAIVIFHASPFIVQTFAFAGGIIAVILVLQISHIGGEHSLIRLILAGIIINAIAGSCVSIIKYTADPMNELPSLEFWLMGCFNIITWRNFIVFLPIVFLGGGFIFLYRRQLNILSLGDEEAASLGVSVKKMRLLFIASSTLLVAVVVSAAGIISWIGLIAPHIVRLLFGNNNDKLVPFSFICGASLLLVADTFARSITGGEIPISIITAFIGAAGLASFMSAKKKVGYEYGF</sequence>
<feature type="transmembrane region" description="Helical" evidence="8">
    <location>
        <begin position="48"/>
        <end position="73"/>
    </location>
</feature>
<evidence type="ECO:0000256" key="6">
    <source>
        <dbReference type="ARBA" id="ARBA00022989"/>
    </source>
</evidence>
<dbReference type="PANTHER" id="PTHR30472">
    <property type="entry name" value="FERRIC ENTEROBACTIN TRANSPORT SYSTEM PERMEASE PROTEIN"/>
    <property type="match status" value="1"/>
</dbReference>
<comment type="subcellular location">
    <subcellularLocation>
        <location evidence="1">Cell membrane</location>
        <topology evidence="1">Multi-pass membrane protein</topology>
    </subcellularLocation>
</comment>
<dbReference type="InterPro" id="IPR000522">
    <property type="entry name" value="ABC_transptr_permease_BtuC"/>
</dbReference>
<evidence type="ECO:0000313" key="9">
    <source>
        <dbReference type="EMBL" id="UTC99188.1"/>
    </source>
</evidence>
<evidence type="ECO:0000256" key="8">
    <source>
        <dbReference type="SAM" id="Phobius"/>
    </source>
</evidence>
<protein>
    <submittedName>
        <fullName evidence="9">Iron ABC transporter permease</fullName>
    </submittedName>
</protein>
<feature type="transmembrane region" description="Helical" evidence="8">
    <location>
        <begin position="85"/>
        <end position="107"/>
    </location>
</feature>
<dbReference type="InterPro" id="IPR037294">
    <property type="entry name" value="ABC_BtuC-like"/>
</dbReference>
<dbReference type="PANTHER" id="PTHR30472:SF70">
    <property type="entry name" value="MOLYBDATE IMPORT SYSTEM PERMEASE PROTEIN MOLB"/>
    <property type="match status" value="1"/>
</dbReference>
<dbReference type="EMBL" id="CP051635">
    <property type="protein sequence ID" value="UTC99188.1"/>
    <property type="molecule type" value="Genomic_DNA"/>
</dbReference>
<keyword evidence="7 8" id="KW-0472">Membrane</keyword>
<dbReference type="FunFam" id="1.10.3470.10:FF:000001">
    <property type="entry name" value="Vitamin B12 ABC transporter permease BtuC"/>
    <property type="match status" value="1"/>
</dbReference>
<keyword evidence="5 8" id="KW-0812">Transmembrane</keyword>
<evidence type="ECO:0000256" key="4">
    <source>
        <dbReference type="ARBA" id="ARBA00022475"/>
    </source>
</evidence>
<dbReference type="AlphaFoldDB" id="A0A9Q9BJX7"/>
<gene>
    <name evidence="9" type="ORF">E4N86_00085</name>
</gene>
<keyword evidence="6 8" id="KW-1133">Transmembrane helix</keyword>
<evidence type="ECO:0000256" key="1">
    <source>
        <dbReference type="ARBA" id="ARBA00004651"/>
    </source>
</evidence>
<organism evidence="9 10">
    <name type="scientific">Treponema denticola</name>
    <dbReference type="NCBI Taxonomy" id="158"/>
    <lineage>
        <taxon>Bacteria</taxon>
        <taxon>Pseudomonadati</taxon>
        <taxon>Spirochaetota</taxon>
        <taxon>Spirochaetia</taxon>
        <taxon>Spirochaetales</taxon>
        <taxon>Treponemataceae</taxon>
        <taxon>Treponema</taxon>
    </lineage>
</organism>
<feature type="transmembrane region" description="Helical" evidence="8">
    <location>
        <begin position="278"/>
        <end position="296"/>
    </location>
</feature>
<dbReference type="CDD" id="cd06550">
    <property type="entry name" value="TM_ABC_iron-siderophores_like"/>
    <property type="match status" value="1"/>
</dbReference>
<proteinExistence type="inferred from homology"/>
<dbReference type="GO" id="GO:0022857">
    <property type="term" value="F:transmembrane transporter activity"/>
    <property type="evidence" value="ECO:0007669"/>
    <property type="project" value="InterPro"/>
</dbReference>
<keyword evidence="3" id="KW-0813">Transport</keyword>
<dbReference type="Gene3D" id="1.10.3470.10">
    <property type="entry name" value="ABC transporter involved in vitamin B12 uptake, BtuC"/>
    <property type="match status" value="1"/>
</dbReference>